<comment type="similarity">
    <text evidence="1">Belongs to the CapA family.</text>
</comment>
<dbReference type="PANTHER" id="PTHR33393">
    <property type="entry name" value="POLYGLUTAMINE SYNTHESIS ACCESSORY PROTEIN RV0574C-RELATED"/>
    <property type="match status" value="1"/>
</dbReference>
<dbReference type="CDD" id="cd07381">
    <property type="entry name" value="MPP_CapA"/>
    <property type="match status" value="1"/>
</dbReference>
<keyword evidence="5" id="KW-1185">Reference proteome</keyword>
<accession>A0A947DH47</accession>
<evidence type="ECO:0000313" key="5">
    <source>
        <dbReference type="Proteomes" id="UP000717364"/>
    </source>
</evidence>
<feature type="region of interest" description="Disordered" evidence="2">
    <location>
        <begin position="620"/>
        <end position="640"/>
    </location>
</feature>
<protein>
    <submittedName>
        <fullName evidence="4">CapA family protein</fullName>
    </submittedName>
</protein>
<dbReference type="RefSeq" id="WP_215610034.1">
    <property type="nucleotide sequence ID" value="NZ_JADOES010000036.1"/>
</dbReference>
<evidence type="ECO:0000259" key="3">
    <source>
        <dbReference type="SMART" id="SM00854"/>
    </source>
</evidence>
<reference evidence="4" key="2">
    <citation type="journal article" date="2021" name="Mar. Drugs">
        <title>Genome Reduction and Secondary Metabolism of the Marine Sponge-Associated Cyanobacterium Leptothoe.</title>
        <authorList>
            <person name="Konstantinou D."/>
            <person name="Popin R.V."/>
            <person name="Fewer D.P."/>
            <person name="Sivonen K."/>
            <person name="Gkelis S."/>
        </authorList>
    </citation>
    <scope>NUCLEOTIDE SEQUENCE</scope>
    <source>
        <strain evidence="4">TAU-MAC 1115</strain>
    </source>
</reference>
<evidence type="ECO:0000256" key="2">
    <source>
        <dbReference type="SAM" id="MobiDB-lite"/>
    </source>
</evidence>
<dbReference type="Gene3D" id="3.60.21.10">
    <property type="match status" value="1"/>
</dbReference>
<feature type="region of interest" description="Disordered" evidence="2">
    <location>
        <begin position="148"/>
        <end position="188"/>
    </location>
</feature>
<dbReference type="Pfam" id="PF09587">
    <property type="entry name" value="PGA_cap"/>
    <property type="match status" value="1"/>
</dbReference>
<feature type="region of interest" description="Disordered" evidence="2">
    <location>
        <begin position="833"/>
        <end position="898"/>
    </location>
</feature>
<feature type="region of interest" description="Disordered" evidence="2">
    <location>
        <begin position="105"/>
        <end position="130"/>
    </location>
</feature>
<dbReference type="InterPro" id="IPR052169">
    <property type="entry name" value="CW_Biosynth-Accessory"/>
</dbReference>
<evidence type="ECO:0000313" key="4">
    <source>
        <dbReference type="EMBL" id="MBT9316967.1"/>
    </source>
</evidence>
<proteinExistence type="inferred from homology"/>
<feature type="compositionally biased region" description="Basic and acidic residues" evidence="2">
    <location>
        <begin position="857"/>
        <end position="876"/>
    </location>
</feature>
<feature type="domain" description="Capsule synthesis protein CapA" evidence="3">
    <location>
        <begin position="303"/>
        <end position="535"/>
    </location>
</feature>
<dbReference type="Proteomes" id="UP000717364">
    <property type="component" value="Unassembled WGS sequence"/>
</dbReference>
<dbReference type="InterPro" id="IPR019079">
    <property type="entry name" value="Capsule_synth_CapA"/>
</dbReference>
<reference evidence="4" key="1">
    <citation type="submission" date="2020-11" db="EMBL/GenBank/DDBJ databases">
        <authorList>
            <person name="Konstantinou D."/>
            <person name="Gkelis S."/>
            <person name="Popin R."/>
            <person name="Fewer D."/>
            <person name="Sivonen K."/>
        </authorList>
    </citation>
    <scope>NUCLEOTIDE SEQUENCE</scope>
    <source>
        <strain evidence="4">TAU-MAC 1115</strain>
    </source>
</reference>
<dbReference type="AlphaFoldDB" id="A0A947DH47"/>
<sequence length="898" mass="98579">MVHTPVDINEVKQLAATGHFRSIALWLNYPLVPQSIYARVQTDKFPGYLQILLEFERPPKQDALIRLVCNRICRLESGVIRGVYVVGRLVGTDQPLWQQRVKLRQQKSFPQESPKTPVEQPKPPEAVATSPVEILTATNYGGETLKAVPSYLIPKESHPQERRRRPNRSNTPSPLVHIRPADIDSDQTAAQRREIRRRFAPKEIIEQQFKYMRAIVVTGSAAAAFILGCMTETVMSQRGEVTKKSEPTLPTFKNDGWRPLNNVEAQEIAYRSSMRGSSVSAALEPVAVMSHEPNSDPENPTVTLMFGGEVPVGEVPLQTPEAVGQVLGDLDMFRKADVAMVGLGNSLAAADTSLQESYFDRSRPEAVDALRQGGIDIVGLTGVQTMDYGHQGLTETLKTLDSAGIYRVGAGRDQQEARRPEVLEVKGQRIAYLSYAPDSDDAATLGKAGLNIQERDSIIEDIAALREAVDWIVVNYRWYGDLDIEPNTQQVNLSRSAIDAGADLVVGYHPDQIQGAELYKSRPIVYSLGDFVFHDTPLADHDTAALRVSLRNKQMKVEFLPIRIKEARPRPASGETAKTILKQIRQASDALPFPLQFPTILEVAPQKSPLLKPDKPVAPIKTLGELEPGTPVSPVDTSGDMTPELDIFEPEPFEWGTFELENEDINDLNGSEADGFNGFEADGFESNGFAPNTPDADLEGGYDVIAPPVYEPIDSVPKRNELPTNPLDTFNTQPDEYEVNLSAPDDLDQVAEPIQSTPLPKVDTVPQTLPDATFIDDGADDGIDASGIDDLVPEQRDDTLIPAEKTLPGYDVLENWGEKSSPHKEFNPIQEHLDSLEPNGSAHSDSLLPAVSVDADNDSHAEKSTATEAISPHHEPLVGPLSQHLPDFLPQADNSAPS</sequence>
<dbReference type="PANTHER" id="PTHR33393:SF11">
    <property type="entry name" value="POLYGLUTAMINE SYNTHESIS ACCESSORY PROTEIN RV0574C-RELATED"/>
    <property type="match status" value="1"/>
</dbReference>
<organism evidence="4 5">
    <name type="scientific">Leptothoe spongobia TAU-MAC 1115</name>
    <dbReference type="NCBI Taxonomy" id="1967444"/>
    <lineage>
        <taxon>Bacteria</taxon>
        <taxon>Bacillati</taxon>
        <taxon>Cyanobacteriota</taxon>
        <taxon>Cyanophyceae</taxon>
        <taxon>Nodosilineales</taxon>
        <taxon>Cymatolegaceae</taxon>
        <taxon>Leptothoe</taxon>
        <taxon>Leptothoe spongobia</taxon>
    </lineage>
</organism>
<gene>
    <name evidence="4" type="ORF">IXB50_16175</name>
</gene>
<name>A0A947DH47_9CYAN</name>
<evidence type="ECO:0000256" key="1">
    <source>
        <dbReference type="ARBA" id="ARBA00005662"/>
    </source>
</evidence>
<comment type="caution">
    <text evidence="4">The sequence shown here is derived from an EMBL/GenBank/DDBJ whole genome shotgun (WGS) entry which is preliminary data.</text>
</comment>
<dbReference type="SUPFAM" id="SSF56300">
    <property type="entry name" value="Metallo-dependent phosphatases"/>
    <property type="match status" value="1"/>
</dbReference>
<dbReference type="EMBL" id="JADOES010000036">
    <property type="protein sequence ID" value="MBT9316967.1"/>
    <property type="molecule type" value="Genomic_DNA"/>
</dbReference>
<dbReference type="SMART" id="SM00854">
    <property type="entry name" value="PGA_cap"/>
    <property type="match status" value="1"/>
</dbReference>
<dbReference type="InterPro" id="IPR029052">
    <property type="entry name" value="Metallo-depent_PP-like"/>
</dbReference>